<proteinExistence type="predicted"/>
<evidence type="ECO:0000313" key="2">
    <source>
        <dbReference type="Proteomes" id="UP000077115"/>
    </source>
</evidence>
<protein>
    <submittedName>
        <fullName evidence="1">Uncharacterized protein</fullName>
    </submittedName>
</protein>
<dbReference type="EMBL" id="DS022312">
    <property type="protein sequence ID" value="OAJ44282.1"/>
    <property type="molecule type" value="Genomic_DNA"/>
</dbReference>
<name>A0A177WWL5_BATDL</name>
<reference evidence="1 2" key="2">
    <citation type="submission" date="2016-05" db="EMBL/GenBank/DDBJ databases">
        <title>Lineage-specific infection strategies underlie the spectrum of fungal disease in amphibians.</title>
        <authorList>
            <person name="Cuomo C.A."/>
            <person name="Farrer R.A."/>
            <person name="James T."/>
            <person name="Longcore J."/>
            <person name="Birren B."/>
        </authorList>
    </citation>
    <scope>NUCLEOTIDE SEQUENCE [LARGE SCALE GENOMIC DNA]</scope>
    <source>
        <strain evidence="1 2">JEL423</strain>
    </source>
</reference>
<accession>A0A177WWL5</accession>
<dbReference type="VEuPathDB" id="FungiDB:BDEG_27532"/>
<reference evidence="1 2" key="1">
    <citation type="submission" date="2006-10" db="EMBL/GenBank/DDBJ databases">
        <title>The Genome Sequence of Batrachochytrium dendrobatidis JEL423.</title>
        <authorList>
            <consortium name="The Broad Institute Genome Sequencing Platform"/>
            <person name="Birren B."/>
            <person name="Lander E."/>
            <person name="Galagan J."/>
            <person name="Cuomo C."/>
            <person name="Devon K."/>
            <person name="Jaffe D."/>
            <person name="Butler J."/>
            <person name="Alvarez P."/>
            <person name="Gnerre S."/>
            <person name="Grabherr M."/>
            <person name="Kleber M."/>
            <person name="Mauceli E."/>
            <person name="Brockman W."/>
            <person name="Young S."/>
            <person name="LaButti K."/>
            <person name="Sykes S."/>
            <person name="DeCaprio D."/>
            <person name="Crawford M."/>
            <person name="Koehrsen M."/>
            <person name="Engels R."/>
            <person name="Montgomery P."/>
            <person name="Pearson M."/>
            <person name="Howarth C."/>
            <person name="Larson L."/>
            <person name="White J."/>
            <person name="O'Leary S."/>
            <person name="Kodira C."/>
            <person name="Zeng Q."/>
            <person name="Yandava C."/>
            <person name="Alvarado L."/>
            <person name="Longcore J."/>
            <person name="James T."/>
        </authorList>
    </citation>
    <scope>NUCLEOTIDE SEQUENCE [LARGE SCALE GENOMIC DNA]</scope>
    <source>
        <strain evidence="1 2">JEL423</strain>
    </source>
</reference>
<dbReference type="AlphaFoldDB" id="A0A177WWL5"/>
<dbReference type="Proteomes" id="UP000077115">
    <property type="component" value="Unassembled WGS sequence"/>
</dbReference>
<gene>
    <name evidence="1" type="ORF">BDEG_27532</name>
</gene>
<organism evidence="1 2">
    <name type="scientific">Batrachochytrium dendrobatidis (strain JEL423)</name>
    <dbReference type="NCBI Taxonomy" id="403673"/>
    <lineage>
        <taxon>Eukaryota</taxon>
        <taxon>Fungi</taxon>
        <taxon>Fungi incertae sedis</taxon>
        <taxon>Chytridiomycota</taxon>
        <taxon>Chytridiomycota incertae sedis</taxon>
        <taxon>Chytridiomycetes</taxon>
        <taxon>Rhizophydiales</taxon>
        <taxon>Rhizophydiales incertae sedis</taxon>
        <taxon>Batrachochytrium</taxon>
    </lineage>
</organism>
<sequence>MHVTTFNDDNILTGGQNRAMYKAHFIVLNVN</sequence>
<evidence type="ECO:0000313" key="1">
    <source>
        <dbReference type="EMBL" id="OAJ44282.1"/>
    </source>
</evidence>